<keyword evidence="4" id="KW-0378">Hydrolase</keyword>
<evidence type="ECO:0000313" key="9">
    <source>
        <dbReference type="EMBL" id="EON76978.1"/>
    </source>
</evidence>
<feature type="domain" description="Peptidase M14" evidence="8">
    <location>
        <begin position="86"/>
        <end position="449"/>
    </location>
</feature>
<dbReference type="GO" id="GO:0004181">
    <property type="term" value="F:metallocarboxypeptidase activity"/>
    <property type="evidence" value="ECO:0007669"/>
    <property type="project" value="InterPro"/>
</dbReference>
<dbReference type="InterPro" id="IPR000834">
    <property type="entry name" value="Peptidase_M14"/>
</dbReference>
<comment type="similarity">
    <text evidence="2 7">Belongs to the peptidase M14 family.</text>
</comment>
<dbReference type="PANTHER" id="PTHR11705:SF143">
    <property type="entry name" value="SLL0236 PROTEIN"/>
    <property type="match status" value="1"/>
</dbReference>
<keyword evidence="9" id="KW-0121">Carboxypeptidase</keyword>
<dbReference type="CDD" id="cd06905">
    <property type="entry name" value="M14-like"/>
    <property type="match status" value="1"/>
</dbReference>
<evidence type="ECO:0000256" key="4">
    <source>
        <dbReference type="ARBA" id="ARBA00022801"/>
    </source>
</evidence>
<dbReference type="RefSeq" id="WP_010854657.1">
    <property type="nucleotide sequence ID" value="NZ_AQHR01000069.1"/>
</dbReference>
<evidence type="ECO:0000256" key="5">
    <source>
        <dbReference type="ARBA" id="ARBA00022833"/>
    </source>
</evidence>
<dbReference type="Pfam" id="PF00246">
    <property type="entry name" value="Peptidase_M14"/>
    <property type="match status" value="2"/>
</dbReference>
<dbReference type="GO" id="GO:0006508">
    <property type="term" value="P:proteolysis"/>
    <property type="evidence" value="ECO:0007669"/>
    <property type="project" value="UniProtKB-KW"/>
</dbReference>
<sequence length="617" mass="70925">MQLNPLSRSTRFAASSYLKLFSSLQKELCHPNSMPHRMKAFHFSLFSLVFALGLLVGQTGKSQAQEKFFRAIGTPHKPKVEVAWNRYHTNDGLLDIMQRIVKAHPRLAKLESIGKSYEGRDIWLLTISDFSMGNPDRKPAMYIDGNIHSNELQGSEFALYTAWYLTEMYGELDFIRELLQDKAFYIAPTINPDARDYFIKEANTPHSPRSGMIKLDDDQDGEAGEDGFDDLNSDGHITQMIRKSPTGRYVKDPRDPRKLIPVPTEEFGDYEVLGYEGIDRDGDGRVNEDGIGYYDPNRDWGWKWQPDYVQRGAYKYPFSLPENRAVMEFVMKHPNIAGAQSYHNYGGMILRGPGAEEDLDTYNQQDIRIYDAIAKKGEEMIPGYRYLVVYKDLYSVFGGELDWFYGGRGIYTYTNELMVSYLYFHENAGRGNQDEEMRVDKYLTFGDAFVPWQEYEHPQFGTVEIGGFKKNFGRLHPGFLLEQDAHRNMAFTIYHGYHTPKLSVSDVKEEDLGRGLKAITATIQNERLMPTHSSQDLKYRIERPDFVSISGVEVLSGMIVENEDFNKVREQTYEPEKIRVENIPGMGTVKVRWIVKGNRPYRIQVDSAKGGNAEWKP</sequence>
<accession>R7ZSF1</accession>
<dbReference type="SMART" id="SM00631">
    <property type="entry name" value="Zn_pept"/>
    <property type="match status" value="1"/>
</dbReference>
<evidence type="ECO:0000259" key="8">
    <source>
        <dbReference type="PROSITE" id="PS52035"/>
    </source>
</evidence>
<comment type="cofactor">
    <cofactor evidence="1">
        <name>Zn(2+)</name>
        <dbReference type="ChEBI" id="CHEBI:29105"/>
    </cofactor>
</comment>
<keyword evidence="6" id="KW-0482">Metalloprotease</keyword>
<dbReference type="SUPFAM" id="SSF53187">
    <property type="entry name" value="Zn-dependent exopeptidases"/>
    <property type="match status" value="1"/>
</dbReference>
<name>R7ZSF1_9BACT</name>
<keyword evidence="3" id="KW-0645">Protease</keyword>
<dbReference type="Gene3D" id="3.40.630.10">
    <property type="entry name" value="Zn peptidases"/>
    <property type="match status" value="1"/>
</dbReference>
<reference evidence="9 10" key="1">
    <citation type="submission" date="2013-02" db="EMBL/GenBank/DDBJ databases">
        <title>A novel strain isolated from Lonar lake, Maharashtra, India.</title>
        <authorList>
            <person name="Singh A."/>
        </authorList>
    </citation>
    <scope>NUCLEOTIDE SEQUENCE [LARGE SCALE GENOMIC DNA]</scope>
    <source>
        <strain evidence="9 10">AK24</strain>
    </source>
</reference>
<keyword evidence="5" id="KW-0862">Zinc</keyword>
<dbReference type="PRINTS" id="PR00765">
    <property type="entry name" value="CRBOXYPTASEA"/>
</dbReference>
<dbReference type="Proteomes" id="UP000013909">
    <property type="component" value="Unassembled WGS sequence"/>
</dbReference>
<evidence type="ECO:0000256" key="7">
    <source>
        <dbReference type="PROSITE-ProRule" id="PRU01379"/>
    </source>
</evidence>
<dbReference type="GO" id="GO:0005615">
    <property type="term" value="C:extracellular space"/>
    <property type="evidence" value="ECO:0007669"/>
    <property type="project" value="TreeGrafter"/>
</dbReference>
<evidence type="ECO:0000256" key="2">
    <source>
        <dbReference type="ARBA" id="ARBA00005988"/>
    </source>
</evidence>
<gene>
    <name evidence="9" type="ORF">ADIS_2521</name>
</gene>
<dbReference type="EMBL" id="AQHR01000069">
    <property type="protein sequence ID" value="EON76978.1"/>
    <property type="molecule type" value="Genomic_DNA"/>
</dbReference>
<dbReference type="AlphaFoldDB" id="R7ZSF1"/>
<keyword evidence="10" id="KW-1185">Reference proteome</keyword>
<dbReference type="GO" id="GO:0008270">
    <property type="term" value="F:zinc ion binding"/>
    <property type="evidence" value="ECO:0007669"/>
    <property type="project" value="InterPro"/>
</dbReference>
<dbReference type="PROSITE" id="PS52035">
    <property type="entry name" value="PEPTIDASE_M14"/>
    <property type="match status" value="1"/>
</dbReference>
<evidence type="ECO:0000256" key="1">
    <source>
        <dbReference type="ARBA" id="ARBA00001947"/>
    </source>
</evidence>
<proteinExistence type="inferred from homology"/>
<dbReference type="PANTHER" id="PTHR11705">
    <property type="entry name" value="PROTEASE FAMILY M14 CARBOXYPEPTIDASE A,B"/>
    <property type="match status" value="1"/>
</dbReference>
<evidence type="ECO:0000256" key="6">
    <source>
        <dbReference type="ARBA" id="ARBA00023049"/>
    </source>
</evidence>
<evidence type="ECO:0000313" key="10">
    <source>
        <dbReference type="Proteomes" id="UP000013909"/>
    </source>
</evidence>
<comment type="caution">
    <text evidence="9">The sequence shown here is derived from an EMBL/GenBank/DDBJ whole genome shotgun (WGS) entry which is preliminary data.</text>
</comment>
<evidence type="ECO:0000256" key="3">
    <source>
        <dbReference type="ARBA" id="ARBA00022670"/>
    </source>
</evidence>
<organism evidence="9 10">
    <name type="scientific">Lunatimonas lonarensis</name>
    <dbReference type="NCBI Taxonomy" id="1232681"/>
    <lineage>
        <taxon>Bacteria</taxon>
        <taxon>Pseudomonadati</taxon>
        <taxon>Bacteroidota</taxon>
        <taxon>Cytophagia</taxon>
        <taxon>Cytophagales</taxon>
        <taxon>Cyclobacteriaceae</taxon>
    </lineage>
</organism>
<feature type="active site" description="Proton donor/acceptor" evidence="7">
    <location>
        <position position="416"/>
    </location>
</feature>
<dbReference type="PATRIC" id="fig|1288963.3.peg.2513"/>
<dbReference type="STRING" id="1232681.ADIS_2521"/>
<protein>
    <submittedName>
        <fullName evidence="9">Peptidase M14, carboxypeptidase A</fullName>
    </submittedName>
</protein>